<dbReference type="PRINTS" id="PR00455">
    <property type="entry name" value="HTHTETR"/>
</dbReference>
<dbReference type="InterPro" id="IPR001647">
    <property type="entry name" value="HTH_TetR"/>
</dbReference>
<protein>
    <submittedName>
        <fullName evidence="5">TetR family transcriptional regulator</fullName>
    </submittedName>
</protein>
<dbReference type="GO" id="GO:0000976">
    <property type="term" value="F:transcription cis-regulatory region binding"/>
    <property type="evidence" value="ECO:0007669"/>
    <property type="project" value="TreeGrafter"/>
</dbReference>
<dbReference type="InterPro" id="IPR050109">
    <property type="entry name" value="HTH-type_TetR-like_transc_reg"/>
</dbReference>
<proteinExistence type="predicted"/>
<dbReference type="InterPro" id="IPR009057">
    <property type="entry name" value="Homeodomain-like_sf"/>
</dbReference>
<evidence type="ECO:0000256" key="2">
    <source>
        <dbReference type="PROSITE-ProRule" id="PRU00335"/>
    </source>
</evidence>
<gene>
    <name evidence="5" type="ORF">RN607_00980</name>
</gene>
<dbReference type="KEGG" id="dcp:RN607_00980"/>
<feature type="domain" description="HTH tetR-type" evidence="4">
    <location>
        <begin position="33"/>
        <end position="93"/>
    </location>
</feature>
<dbReference type="Pfam" id="PF17933">
    <property type="entry name" value="TetR_C_25"/>
    <property type="match status" value="1"/>
</dbReference>
<evidence type="ECO:0000256" key="3">
    <source>
        <dbReference type="SAM" id="MobiDB-lite"/>
    </source>
</evidence>
<dbReference type="RefSeq" id="WP_313543734.1">
    <property type="nucleotide sequence ID" value="NZ_CP134880.1"/>
</dbReference>
<dbReference type="Proteomes" id="UP001303408">
    <property type="component" value="Chromosome"/>
</dbReference>
<dbReference type="EMBL" id="CP134880">
    <property type="protein sequence ID" value="WNM27608.1"/>
    <property type="molecule type" value="Genomic_DNA"/>
</dbReference>
<reference evidence="5" key="1">
    <citation type="submission" date="2023-09" db="EMBL/GenBank/DDBJ databases">
        <title>Demequina sp. a novel bacteria isolated from Capsicum annuum.</title>
        <authorList>
            <person name="Humaira Z."/>
            <person name="Lee J."/>
            <person name="Cho D."/>
        </authorList>
    </citation>
    <scope>NUCLEOTIDE SEQUENCE</scope>
    <source>
        <strain evidence="5">PMTSA13</strain>
    </source>
</reference>
<organism evidence="5">
    <name type="scientific">Demequina capsici</name>
    <dbReference type="NCBI Taxonomy" id="3075620"/>
    <lineage>
        <taxon>Bacteria</taxon>
        <taxon>Bacillati</taxon>
        <taxon>Actinomycetota</taxon>
        <taxon>Actinomycetes</taxon>
        <taxon>Micrococcales</taxon>
        <taxon>Demequinaceae</taxon>
        <taxon>Demequina</taxon>
    </lineage>
</organism>
<dbReference type="GO" id="GO:0003700">
    <property type="term" value="F:DNA-binding transcription factor activity"/>
    <property type="evidence" value="ECO:0007669"/>
    <property type="project" value="TreeGrafter"/>
</dbReference>
<feature type="DNA-binding region" description="H-T-H motif" evidence="2">
    <location>
        <begin position="56"/>
        <end position="75"/>
    </location>
</feature>
<dbReference type="PROSITE" id="PS50977">
    <property type="entry name" value="HTH_TETR_2"/>
    <property type="match status" value="1"/>
</dbReference>
<evidence type="ECO:0000256" key="1">
    <source>
        <dbReference type="ARBA" id="ARBA00023125"/>
    </source>
</evidence>
<accession>A0AA96FD02</accession>
<sequence length="234" mass="24271">MDDAVAGATDDAPAGQSRAGATHGRHPAQPEPASARDQIRACALRLFAERGVAGTSVRDIATCAGTSPANVLHHFGSKEGLRDAIDEEVARMFDLAAASPPEDLADALAAEQGSGSFAELLLSVVPPDSPVPAYVRRLLLDGGDAGRRLFRGWFQAARTMQEGLVAAGVAKEAADPDARTAFLLVNDLAMILLREHVADAIGTDPLTPEGAARWTADALDVYGNGAFNVPPSPA</sequence>
<dbReference type="Gene3D" id="1.10.357.10">
    <property type="entry name" value="Tetracycline Repressor, domain 2"/>
    <property type="match status" value="1"/>
</dbReference>
<feature type="region of interest" description="Disordered" evidence="3">
    <location>
        <begin position="1"/>
        <end position="35"/>
    </location>
</feature>
<keyword evidence="1 2" id="KW-0238">DNA-binding</keyword>
<dbReference type="InterPro" id="IPR041484">
    <property type="entry name" value="TetR_C_25"/>
</dbReference>
<dbReference type="SUPFAM" id="SSF46689">
    <property type="entry name" value="Homeodomain-like"/>
    <property type="match status" value="1"/>
</dbReference>
<evidence type="ECO:0000313" key="5">
    <source>
        <dbReference type="EMBL" id="WNM27608.1"/>
    </source>
</evidence>
<dbReference type="AlphaFoldDB" id="A0AA96FD02"/>
<name>A0AA96FD02_9MICO</name>
<dbReference type="Pfam" id="PF00440">
    <property type="entry name" value="TetR_N"/>
    <property type="match status" value="1"/>
</dbReference>
<dbReference type="PANTHER" id="PTHR30055:SF146">
    <property type="entry name" value="HTH-TYPE TRANSCRIPTIONAL DUAL REGULATOR CECR"/>
    <property type="match status" value="1"/>
</dbReference>
<evidence type="ECO:0000259" key="4">
    <source>
        <dbReference type="PROSITE" id="PS50977"/>
    </source>
</evidence>
<dbReference type="PANTHER" id="PTHR30055">
    <property type="entry name" value="HTH-TYPE TRANSCRIPTIONAL REGULATOR RUTR"/>
    <property type="match status" value="1"/>
</dbReference>